<dbReference type="EMBL" id="CP023067">
    <property type="protein sequence ID" value="ASY63813.1"/>
    <property type="molecule type" value="Genomic_DNA"/>
</dbReference>
<organism evidence="3 4">
    <name type="scientific">Sinorhizobium sojae CCBAU 05684</name>
    <dbReference type="NCBI Taxonomy" id="716928"/>
    <lineage>
        <taxon>Bacteria</taxon>
        <taxon>Pseudomonadati</taxon>
        <taxon>Pseudomonadota</taxon>
        <taxon>Alphaproteobacteria</taxon>
        <taxon>Hyphomicrobiales</taxon>
        <taxon>Rhizobiaceae</taxon>
        <taxon>Sinorhizobium/Ensifer group</taxon>
        <taxon>Sinorhizobium</taxon>
    </lineage>
</organism>
<sequence length="207" mass="21849">MKTFFPHLIRAAATAGLVLATAVPAAFAAMSATVTTDLNVRAGPGPQYPVLGVAPGGSTAALEGCIEGSLWCRVNAGGVSGWAYAKYLQTESGGSTVVISERRQELGVPVVSHEATGATVTVRPEPLELVGRVEDIPTVAPPPTVRTYITENPSEPVYLEGEVVLGATVPSSVAVQPIPEYEYEYVVVNNQPVLVEPSTRRIVYIYR</sequence>
<dbReference type="Pfam" id="PF06823">
    <property type="entry name" value="DUF1236"/>
    <property type="match status" value="1"/>
</dbReference>
<feature type="domain" description="SH3b" evidence="2">
    <location>
        <begin position="29"/>
        <end position="92"/>
    </location>
</feature>
<name>A0A249PD09_9HYPH</name>
<dbReference type="Pfam" id="PF08239">
    <property type="entry name" value="SH3_3"/>
    <property type="match status" value="1"/>
</dbReference>
<dbReference type="RefSeq" id="WP_034851432.1">
    <property type="nucleotide sequence ID" value="NZ_AJQT01000012.1"/>
</dbReference>
<dbReference type="SMART" id="SM00287">
    <property type="entry name" value="SH3b"/>
    <property type="match status" value="1"/>
</dbReference>
<reference evidence="3 4" key="1">
    <citation type="submission" date="2017-08" db="EMBL/GenBank/DDBJ databases">
        <title>Multipartite genome sequences of Sinorhizobium species nodulating soybeans.</title>
        <authorList>
            <person name="Tian C.F."/>
        </authorList>
    </citation>
    <scope>NUCLEOTIDE SEQUENCE [LARGE SCALE GENOMIC DNA]</scope>
    <source>
        <strain evidence="3 4">CCBAU 05684</strain>
    </source>
</reference>
<feature type="chain" id="PRO_5012806456" description="SH3b domain-containing protein" evidence="1">
    <location>
        <begin position="29"/>
        <end position="207"/>
    </location>
</feature>
<dbReference type="Proteomes" id="UP000217211">
    <property type="component" value="Chromosome"/>
</dbReference>
<evidence type="ECO:0000313" key="4">
    <source>
        <dbReference type="Proteomes" id="UP000217211"/>
    </source>
</evidence>
<evidence type="ECO:0000256" key="1">
    <source>
        <dbReference type="SAM" id="SignalP"/>
    </source>
</evidence>
<dbReference type="PROSITE" id="PS51781">
    <property type="entry name" value="SH3B"/>
    <property type="match status" value="1"/>
</dbReference>
<keyword evidence="4" id="KW-1185">Reference proteome</keyword>
<feature type="signal peptide" evidence="1">
    <location>
        <begin position="1"/>
        <end position="28"/>
    </location>
</feature>
<dbReference type="KEGG" id="esj:SJ05684_c23730"/>
<evidence type="ECO:0000259" key="2">
    <source>
        <dbReference type="PROSITE" id="PS51781"/>
    </source>
</evidence>
<dbReference type="STRING" id="716928.GCA_000261485_00496"/>
<dbReference type="OrthoDB" id="102964at2"/>
<protein>
    <recommendedName>
        <fullName evidence="2">SH3b domain-containing protein</fullName>
    </recommendedName>
</protein>
<proteinExistence type="predicted"/>
<dbReference type="eggNOG" id="COG4991">
    <property type="taxonomic scope" value="Bacteria"/>
</dbReference>
<keyword evidence="1" id="KW-0732">Signal</keyword>
<dbReference type="InterPro" id="IPR009642">
    <property type="entry name" value="DUF1236"/>
</dbReference>
<gene>
    <name evidence="3" type="ORF">SJ05684_c23730</name>
</gene>
<evidence type="ECO:0000313" key="3">
    <source>
        <dbReference type="EMBL" id="ASY63813.1"/>
    </source>
</evidence>
<dbReference type="InterPro" id="IPR003646">
    <property type="entry name" value="SH3-like_bac-type"/>
</dbReference>
<dbReference type="Gene3D" id="2.30.30.40">
    <property type="entry name" value="SH3 Domains"/>
    <property type="match status" value="1"/>
</dbReference>
<accession>A0A249PD09</accession>
<dbReference type="AlphaFoldDB" id="A0A249PD09"/>